<dbReference type="InterPro" id="IPR011009">
    <property type="entry name" value="Kinase-like_dom_sf"/>
</dbReference>
<dbReference type="OrthoDB" id="9797603at2"/>
<evidence type="ECO:0000313" key="2">
    <source>
        <dbReference type="EMBL" id="RAS20715.1"/>
    </source>
</evidence>
<proteinExistence type="predicted"/>
<evidence type="ECO:0000259" key="1">
    <source>
        <dbReference type="Pfam" id="PF01636"/>
    </source>
</evidence>
<keyword evidence="2" id="KW-0418">Kinase</keyword>
<dbReference type="GO" id="GO:0016301">
    <property type="term" value="F:kinase activity"/>
    <property type="evidence" value="ECO:0007669"/>
    <property type="project" value="UniProtKB-KW"/>
</dbReference>
<gene>
    <name evidence="2" type="ORF">BX591_13425</name>
</gene>
<feature type="domain" description="Aminoglycoside phosphotransferase" evidence="1">
    <location>
        <begin position="37"/>
        <end position="273"/>
    </location>
</feature>
<dbReference type="SUPFAM" id="SSF56112">
    <property type="entry name" value="Protein kinase-like (PK-like)"/>
    <property type="match status" value="1"/>
</dbReference>
<accession>A0A329BP22</accession>
<dbReference type="RefSeq" id="WP_111935147.1">
    <property type="nucleotide sequence ID" value="NZ_CADFFP010000011.1"/>
</dbReference>
<name>A0A329BP22_9BURK</name>
<comment type="caution">
    <text evidence="2">The sequence shown here is derived from an EMBL/GenBank/DDBJ whole genome shotgun (WGS) entry which is preliminary data.</text>
</comment>
<organism evidence="2 3">
    <name type="scientific">Paraburkholderia bryophila</name>
    <dbReference type="NCBI Taxonomy" id="420952"/>
    <lineage>
        <taxon>Bacteria</taxon>
        <taxon>Pseudomonadati</taxon>
        <taxon>Pseudomonadota</taxon>
        <taxon>Betaproteobacteria</taxon>
        <taxon>Burkholderiales</taxon>
        <taxon>Burkholderiaceae</taxon>
        <taxon>Paraburkholderia</taxon>
    </lineage>
</organism>
<dbReference type="Pfam" id="PF01636">
    <property type="entry name" value="APH"/>
    <property type="match status" value="1"/>
</dbReference>
<reference evidence="2 3" key="1">
    <citation type="submission" date="2018-06" db="EMBL/GenBank/DDBJ databases">
        <title>Genomic Encyclopedia of Type Strains, Phase III (KMG-III): the genomes of soil and plant-associated and newly described type strains.</title>
        <authorList>
            <person name="Whitman W."/>
        </authorList>
    </citation>
    <scope>NUCLEOTIDE SEQUENCE [LARGE SCALE GENOMIC DNA]</scope>
    <source>
        <strain evidence="2 3">LMG 23644</strain>
    </source>
</reference>
<protein>
    <submittedName>
        <fullName evidence="2">Aminoglycoside phosphotransferase (APT) family kinase protein</fullName>
    </submittedName>
</protein>
<dbReference type="AlphaFoldDB" id="A0A329BP22"/>
<dbReference type="Proteomes" id="UP000248918">
    <property type="component" value="Unassembled WGS sequence"/>
</dbReference>
<dbReference type="InterPro" id="IPR051678">
    <property type="entry name" value="AGP_Transferase"/>
</dbReference>
<dbReference type="Gene3D" id="3.90.1200.10">
    <property type="match status" value="1"/>
</dbReference>
<dbReference type="PANTHER" id="PTHR21310">
    <property type="entry name" value="AMINOGLYCOSIDE PHOSPHOTRANSFERASE-RELATED-RELATED"/>
    <property type="match status" value="1"/>
</dbReference>
<sequence length="318" mass="34681">MGDQASSDDAAIAKCMADVHGERPLRLERQAFAHSGNTVYRAHMAGGRSLAVRVSPEAQAFFHTGSNLAALRGLGLPVQTLLARGVTPSGGDFVVLDWLPGRDLFYAFDSLDARQTERIAETVTAFQNQVAQQLPAPAQGGFGWAAIGTRAPRARWTDIFDEPTPIASHVATLARADATPLDRFRARLGLVRASLEDYFDTLRPVCFLHDLTIKNVLVDNNELSGLIDFDSVCYGDPLLVLGTTLAHIDTLVGERGRRYAEALLRCWAPQGERRRATGFYASLWVIGFLSAAIEQGNAVSVHFLTPVLDQLLRVAERV</sequence>
<dbReference type="EMBL" id="QLTK01000034">
    <property type="protein sequence ID" value="RAS20715.1"/>
    <property type="molecule type" value="Genomic_DNA"/>
</dbReference>
<keyword evidence="2" id="KW-0808">Transferase</keyword>
<dbReference type="InterPro" id="IPR002575">
    <property type="entry name" value="Aminoglycoside_PTrfase"/>
</dbReference>
<evidence type="ECO:0000313" key="3">
    <source>
        <dbReference type="Proteomes" id="UP000248918"/>
    </source>
</evidence>